<dbReference type="Pfam" id="PF07155">
    <property type="entry name" value="ECF-ribofla_trS"/>
    <property type="match status" value="1"/>
</dbReference>
<keyword evidence="3" id="KW-0472">Membrane</keyword>
<dbReference type="InterPro" id="IPR009825">
    <property type="entry name" value="ECF_substrate-spec-like"/>
</dbReference>
<dbReference type="AlphaFoldDB" id="A0A9D1CQU3"/>
<feature type="transmembrane region" description="Helical" evidence="3">
    <location>
        <begin position="43"/>
        <end position="65"/>
    </location>
</feature>
<protein>
    <submittedName>
        <fullName evidence="4">ECF transporter S component</fullName>
    </submittedName>
</protein>
<dbReference type="PANTHER" id="PTHR37815:SF3">
    <property type="entry name" value="UPF0397 PROTEIN SPR0429"/>
    <property type="match status" value="1"/>
</dbReference>
<feature type="transmembrane region" description="Helical" evidence="3">
    <location>
        <begin position="72"/>
        <end position="93"/>
    </location>
</feature>
<keyword evidence="1 3" id="KW-0812">Transmembrane</keyword>
<keyword evidence="2 3" id="KW-1133">Transmembrane helix</keyword>
<evidence type="ECO:0000256" key="1">
    <source>
        <dbReference type="ARBA" id="ARBA00022692"/>
    </source>
</evidence>
<dbReference type="Gene3D" id="1.10.1760.20">
    <property type="match status" value="1"/>
</dbReference>
<gene>
    <name evidence="4" type="ORF">IAB73_08660</name>
</gene>
<accession>A0A9D1CQU3</accession>
<comment type="caution">
    <text evidence="4">The sequence shown here is derived from an EMBL/GenBank/DDBJ whole genome shotgun (WGS) entry which is preliminary data.</text>
</comment>
<proteinExistence type="predicted"/>
<name>A0A9D1CQU3_9FIRM</name>
<dbReference type="Proteomes" id="UP000886887">
    <property type="component" value="Unassembled WGS sequence"/>
</dbReference>
<dbReference type="GO" id="GO:0016020">
    <property type="term" value="C:membrane"/>
    <property type="evidence" value="ECO:0007669"/>
    <property type="project" value="InterPro"/>
</dbReference>
<reference evidence="4" key="2">
    <citation type="journal article" date="2021" name="PeerJ">
        <title>Extensive microbial diversity within the chicken gut microbiome revealed by metagenomics and culture.</title>
        <authorList>
            <person name="Gilroy R."/>
            <person name="Ravi A."/>
            <person name="Getino M."/>
            <person name="Pursley I."/>
            <person name="Horton D.L."/>
            <person name="Alikhan N.F."/>
            <person name="Baker D."/>
            <person name="Gharbi K."/>
            <person name="Hall N."/>
            <person name="Watson M."/>
            <person name="Adriaenssens E.M."/>
            <person name="Foster-Nyarko E."/>
            <person name="Jarju S."/>
            <person name="Secka A."/>
            <person name="Antonio M."/>
            <person name="Oren A."/>
            <person name="Chaudhuri R.R."/>
            <person name="La Ragione R."/>
            <person name="Hildebrand F."/>
            <person name="Pallen M.J."/>
        </authorList>
    </citation>
    <scope>NUCLEOTIDE SEQUENCE</scope>
    <source>
        <strain evidence="4">ChiSxjej2B14-6234</strain>
    </source>
</reference>
<evidence type="ECO:0000256" key="2">
    <source>
        <dbReference type="ARBA" id="ARBA00022989"/>
    </source>
</evidence>
<reference evidence="4" key="1">
    <citation type="submission" date="2020-10" db="EMBL/GenBank/DDBJ databases">
        <authorList>
            <person name="Gilroy R."/>
        </authorList>
    </citation>
    <scope>NUCLEOTIDE SEQUENCE</scope>
    <source>
        <strain evidence="4">ChiSxjej2B14-6234</strain>
    </source>
</reference>
<feature type="transmembrane region" description="Helical" evidence="3">
    <location>
        <begin position="129"/>
        <end position="158"/>
    </location>
</feature>
<evidence type="ECO:0000256" key="3">
    <source>
        <dbReference type="SAM" id="Phobius"/>
    </source>
</evidence>
<sequence>MNLKNTRNLAICGLLAALVLLATYVVKLPVPITNGYVHLGDGFIFFTAMLTGPVGALSAALGSALADLLGGYFVYIAPTFLIKGAMGLIAGRMASCEAGRRMRNLPVFLLCEVVMIAGYFLFESALYGVGAALGAVIPNAIQGAFGVGVGMALAPVAAQLREYVR</sequence>
<dbReference type="PANTHER" id="PTHR37815">
    <property type="entry name" value="UPF0397 PROTEIN BC_2624-RELATED"/>
    <property type="match status" value="1"/>
</dbReference>
<evidence type="ECO:0000313" key="5">
    <source>
        <dbReference type="Proteomes" id="UP000886887"/>
    </source>
</evidence>
<dbReference type="EMBL" id="DVFJ01000030">
    <property type="protein sequence ID" value="HIQ72261.1"/>
    <property type="molecule type" value="Genomic_DNA"/>
</dbReference>
<evidence type="ECO:0000313" key="4">
    <source>
        <dbReference type="EMBL" id="HIQ72261.1"/>
    </source>
</evidence>
<organism evidence="4 5">
    <name type="scientific">Candidatus Onthenecus intestinigallinarum</name>
    <dbReference type="NCBI Taxonomy" id="2840875"/>
    <lineage>
        <taxon>Bacteria</taxon>
        <taxon>Bacillati</taxon>
        <taxon>Bacillota</taxon>
        <taxon>Clostridia</taxon>
        <taxon>Eubacteriales</taxon>
        <taxon>Candidatus Onthenecus</taxon>
    </lineage>
</organism>
<feature type="transmembrane region" description="Helical" evidence="3">
    <location>
        <begin position="105"/>
        <end position="122"/>
    </location>
</feature>